<dbReference type="Pfam" id="PF00626">
    <property type="entry name" value="Gelsolin"/>
    <property type="match status" value="1"/>
</dbReference>
<dbReference type="AlphaFoldDB" id="A0A0F9SV46"/>
<sequence length="193" mass="22424">MLFYSIAENGYLRKVNKIDFNENKAFLVDDVKKIYVWLGEKTSKKKKELSIKRAEFLKSKRKKSTTVEIINQNQEYGSFLAIMDIMRKGIIPTASIKRRPELKIKFEDTMDLLEAGLDPDFEAEITMTAHKLSHEKMSYEDLCHKLGELQMVFLKGEGKASKKEIEEKTEEIFKSSSTSDELCWLIAEIEKLK</sequence>
<organism evidence="2">
    <name type="scientific">marine sediment metagenome</name>
    <dbReference type="NCBI Taxonomy" id="412755"/>
    <lineage>
        <taxon>unclassified sequences</taxon>
        <taxon>metagenomes</taxon>
        <taxon>ecological metagenomes</taxon>
    </lineage>
</organism>
<dbReference type="Gene3D" id="3.40.20.10">
    <property type="entry name" value="Severin"/>
    <property type="match status" value="1"/>
</dbReference>
<dbReference type="InterPro" id="IPR007123">
    <property type="entry name" value="Gelsolin-like_dom"/>
</dbReference>
<evidence type="ECO:0000313" key="2">
    <source>
        <dbReference type="EMBL" id="KKN33043.1"/>
    </source>
</evidence>
<evidence type="ECO:0000259" key="1">
    <source>
        <dbReference type="Pfam" id="PF00626"/>
    </source>
</evidence>
<dbReference type="InterPro" id="IPR007122">
    <property type="entry name" value="Villin/Gelsolin"/>
</dbReference>
<dbReference type="SUPFAM" id="SSF55753">
    <property type="entry name" value="Actin depolymerizing proteins"/>
    <property type="match status" value="1"/>
</dbReference>
<gene>
    <name evidence="2" type="ORF">LCGC14_0807760</name>
</gene>
<comment type="caution">
    <text evidence="2">The sequence shown here is derived from an EMBL/GenBank/DDBJ whole genome shotgun (WGS) entry which is preliminary data.</text>
</comment>
<feature type="domain" description="Gelsolin-like" evidence="1">
    <location>
        <begin position="16"/>
        <end position="79"/>
    </location>
</feature>
<dbReference type="GO" id="GO:0051015">
    <property type="term" value="F:actin filament binding"/>
    <property type="evidence" value="ECO:0007669"/>
    <property type="project" value="InterPro"/>
</dbReference>
<dbReference type="SMART" id="SM00262">
    <property type="entry name" value="GEL"/>
    <property type="match status" value="1"/>
</dbReference>
<accession>A0A0F9SV46</accession>
<dbReference type="InterPro" id="IPR029006">
    <property type="entry name" value="ADF-H/Gelsolin-like_dom_sf"/>
</dbReference>
<protein>
    <recommendedName>
        <fullName evidence="1">Gelsolin-like domain-containing protein</fullName>
    </recommendedName>
</protein>
<dbReference type="EMBL" id="LAZR01002210">
    <property type="protein sequence ID" value="KKN33043.1"/>
    <property type="molecule type" value="Genomic_DNA"/>
</dbReference>
<proteinExistence type="predicted"/>
<reference evidence="2" key="1">
    <citation type="journal article" date="2015" name="Nature">
        <title>Complex archaea that bridge the gap between prokaryotes and eukaryotes.</title>
        <authorList>
            <person name="Spang A."/>
            <person name="Saw J.H."/>
            <person name="Jorgensen S.L."/>
            <person name="Zaremba-Niedzwiedzka K."/>
            <person name="Martijn J."/>
            <person name="Lind A.E."/>
            <person name="van Eijk R."/>
            <person name="Schleper C."/>
            <person name="Guy L."/>
            <person name="Ettema T.J."/>
        </authorList>
    </citation>
    <scope>NUCLEOTIDE SEQUENCE</scope>
</reference>
<name>A0A0F9SV46_9ZZZZ</name>